<dbReference type="InterPro" id="IPR052090">
    <property type="entry name" value="Cytolytic_pore-forming_toxin"/>
</dbReference>
<dbReference type="PANTHER" id="PTHR31594:SF14">
    <property type="entry name" value="FIBRONECTIN TYPE-III DOMAIN-CONTAINING PROTEIN"/>
    <property type="match status" value="1"/>
</dbReference>
<accession>A0A401RHJ6</accession>
<gene>
    <name evidence="1" type="ORF">chiPu_0020605</name>
</gene>
<evidence type="ECO:0000313" key="2">
    <source>
        <dbReference type="Proteomes" id="UP000287033"/>
    </source>
</evidence>
<dbReference type="EMBL" id="BEZZ01002740">
    <property type="protein sequence ID" value="GCC17566.1"/>
    <property type="molecule type" value="Genomic_DNA"/>
</dbReference>
<name>A0A401RHJ6_CHIPU</name>
<evidence type="ECO:0000313" key="1">
    <source>
        <dbReference type="EMBL" id="GCC17566.1"/>
    </source>
</evidence>
<sequence length="184" mass="21777">MNQHGYCTVCPGKCIWSVHFNQKYRFEYETRKEKRTYAELKEKYEKETGEKMTQEKILKQVQQEFAEVTDVVLKLIEMSNQCILRLEEIALRPNPLSTPEYIDLLIQSEKEEAKPGFLDRIQSLIEVKEQAVLIAKLAGREELLPKESEPYQAKMEIKLFQPDKIILQTWKWVKRQVEKLPKSS</sequence>
<reference evidence="1 2" key="1">
    <citation type="journal article" date="2018" name="Nat. Ecol. Evol.">
        <title>Shark genomes provide insights into elasmobranch evolution and the origin of vertebrates.</title>
        <authorList>
            <person name="Hara Y"/>
            <person name="Yamaguchi K"/>
            <person name="Onimaru K"/>
            <person name="Kadota M"/>
            <person name="Koyanagi M"/>
            <person name="Keeley SD"/>
            <person name="Tatsumi K"/>
            <person name="Tanaka K"/>
            <person name="Motone F"/>
            <person name="Kageyama Y"/>
            <person name="Nozu R"/>
            <person name="Adachi N"/>
            <person name="Nishimura O"/>
            <person name="Nakagawa R"/>
            <person name="Tanegashima C"/>
            <person name="Kiyatake I"/>
            <person name="Matsumoto R"/>
            <person name="Murakumo K"/>
            <person name="Nishida K"/>
            <person name="Terakita A"/>
            <person name="Kuratani S"/>
            <person name="Sato K"/>
            <person name="Hyodo S Kuraku.S."/>
        </authorList>
    </citation>
    <scope>NUCLEOTIDE SEQUENCE [LARGE SCALE GENOMIC DNA]</scope>
</reference>
<dbReference type="PANTHER" id="PTHR31594">
    <property type="entry name" value="AIG1-TYPE G DOMAIN-CONTAINING PROTEIN"/>
    <property type="match status" value="1"/>
</dbReference>
<dbReference type="AlphaFoldDB" id="A0A401RHJ6"/>
<comment type="caution">
    <text evidence="1">The sequence shown here is derived from an EMBL/GenBank/DDBJ whole genome shotgun (WGS) entry which is preliminary data.</text>
</comment>
<dbReference type="STRING" id="137246.A0A401RHJ6"/>
<organism evidence="1 2">
    <name type="scientific">Chiloscyllium punctatum</name>
    <name type="common">Brownbanded bambooshark</name>
    <name type="synonym">Hemiscyllium punctatum</name>
    <dbReference type="NCBI Taxonomy" id="137246"/>
    <lineage>
        <taxon>Eukaryota</taxon>
        <taxon>Metazoa</taxon>
        <taxon>Chordata</taxon>
        <taxon>Craniata</taxon>
        <taxon>Vertebrata</taxon>
        <taxon>Chondrichthyes</taxon>
        <taxon>Elasmobranchii</taxon>
        <taxon>Galeomorphii</taxon>
        <taxon>Galeoidea</taxon>
        <taxon>Orectolobiformes</taxon>
        <taxon>Hemiscylliidae</taxon>
        <taxon>Chiloscyllium</taxon>
    </lineage>
</organism>
<dbReference type="OMA" id="VHHASIN"/>
<dbReference type="Proteomes" id="UP000287033">
    <property type="component" value="Unassembled WGS sequence"/>
</dbReference>
<dbReference type="OrthoDB" id="10067955at2759"/>
<proteinExistence type="predicted"/>
<protein>
    <submittedName>
        <fullName evidence="1">Uncharacterized protein</fullName>
    </submittedName>
</protein>
<keyword evidence="2" id="KW-1185">Reference proteome</keyword>